<gene>
    <name evidence="1" type="ORF">LMG27174_06575</name>
</gene>
<evidence type="ECO:0000313" key="2">
    <source>
        <dbReference type="Proteomes" id="UP000494205"/>
    </source>
</evidence>
<accession>A0A6J5CNA7</accession>
<proteinExistence type="predicted"/>
<name>A0A6J5CNA7_9BURK</name>
<dbReference type="Proteomes" id="UP000494205">
    <property type="component" value="Unassembled WGS sequence"/>
</dbReference>
<dbReference type="AlphaFoldDB" id="A0A6J5CNA7"/>
<sequence>MKRFVGGEDRKQAVLLSEYLEDYVSEDNPGLR</sequence>
<dbReference type="EMBL" id="CADIJZ010000041">
    <property type="protein sequence ID" value="CAB3739661.1"/>
    <property type="molecule type" value="Genomic_DNA"/>
</dbReference>
<reference evidence="1 2" key="1">
    <citation type="submission" date="2020-04" db="EMBL/GenBank/DDBJ databases">
        <authorList>
            <person name="De Canck E."/>
        </authorList>
    </citation>
    <scope>NUCLEOTIDE SEQUENCE [LARGE SCALE GENOMIC DNA]</scope>
    <source>
        <strain evidence="1 2">LMG 27174</strain>
    </source>
</reference>
<evidence type="ECO:0000313" key="1">
    <source>
        <dbReference type="EMBL" id="CAB3739661.1"/>
    </source>
</evidence>
<protein>
    <submittedName>
        <fullName evidence="1">Uncharacterized protein</fullName>
    </submittedName>
</protein>
<organism evidence="1 2">
    <name type="scientific">Paraburkholderia rhynchosiae</name>
    <dbReference type="NCBI Taxonomy" id="487049"/>
    <lineage>
        <taxon>Bacteria</taxon>
        <taxon>Pseudomonadati</taxon>
        <taxon>Pseudomonadota</taxon>
        <taxon>Betaproteobacteria</taxon>
        <taxon>Burkholderiales</taxon>
        <taxon>Burkholderiaceae</taxon>
        <taxon>Paraburkholderia</taxon>
    </lineage>
</organism>